<name>A0A0N5D6K3_THECL</name>
<evidence type="ECO:0000313" key="4">
    <source>
        <dbReference type="EMBL" id="VDN06233.1"/>
    </source>
</evidence>
<dbReference type="SMART" id="SM00552">
    <property type="entry name" value="ADEAMc"/>
    <property type="match status" value="1"/>
</dbReference>
<dbReference type="PROSITE" id="PS50141">
    <property type="entry name" value="A_DEAMIN_EDITASE"/>
    <property type="match status" value="1"/>
</dbReference>
<dbReference type="GO" id="GO:0005737">
    <property type="term" value="C:cytoplasm"/>
    <property type="evidence" value="ECO:0007669"/>
    <property type="project" value="TreeGrafter"/>
</dbReference>
<protein>
    <submittedName>
        <fullName evidence="6">Double-stranded RNA-binding protein Staufen homolog 2</fullName>
    </submittedName>
</protein>
<dbReference type="Proteomes" id="UP000276776">
    <property type="component" value="Unassembled WGS sequence"/>
</dbReference>
<organism evidence="6">
    <name type="scientific">Thelazia callipaeda</name>
    <name type="common">Oriental eyeworm</name>
    <name type="synonym">Parasitic nematode</name>
    <dbReference type="NCBI Taxonomy" id="103827"/>
    <lineage>
        <taxon>Eukaryota</taxon>
        <taxon>Metazoa</taxon>
        <taxon>Ecdysozoa</taxon>
        <taxon>Nematoda</taxon>
        <taxon>Chromadorea</taxon>
        <taxon>Rhabditida</taxon>
        <taxon>Spirurina</taxon>
        <taxon>Spiruromorpha</taxon>
        <taxon>Thelazioidea</taxon>
        <taxon>Thelaziidae</taxon>
        <taxon>Thelazia</taxon>
    </lineage>
</organism>
<dbReference type="GO" id="GO:0006396">
    <property type="term" value="P:RNA processing"/>
    <property type="evidence" value="ECO:0007669"/>
    <property type="project" value="InterPro"/>
</dbReference>
<dbReference type="STRING" id="103827.A0A0N5D6K3"/>
<evidence type="ECO:0000256" key="1">
    <source>
        <dbReference type="PROSITE-ProRule" id="PRU00266"/>
    </source>
</evidence>
<evidence type="ECO:0000313" key="5">
    <source>
        <dbReference type="Proteomes" id="UP000276776"/>
    </source>
</evidence>
<evidence type="ECO:0000259" key="2">
    <source>
        <dbReference type="PROSITE" id="PS50137"/>
    </source>
</evidence>
<dbReference type="GO" id="GO:0003725">
    <property type="term" value="F:double-stranded RNA binding"/>
    <property type="evidence" value="ECO:0007669"/>
    <property type="project" value="TreeGrafter"/>
</dbReference>
<accession>A0A0N5D6K3</accession>
<gene>
    <name evidence="4" type="ORF">TCLT_LOCUS8656</name>
</gene>
<dbReference type="Pfam" id="PF02137">
    <property type="entry name" value="A_deamin"/>
    <property type="match status" value="1"/>
</dbReference>
<dbReference type="GO" id="GO:0005730">
    <property type="term" value="C:nucleolus"/>
    <property type="evidence" value="ECO:0007669"/>
    <property type="project" value="TreeGrafter"/>
</dbReference>
<dbReference type="GO" id="GO:0008251">
    <property type="term" value="F:tRNA-specific adenosine deaminase activity"/>
    <property type="evidence" value="ECO:0007669"/>
    <property type="project" value="TreeGrafter"/>
</dbReference>
<dbReference type="OMA" id="RFICRIT"/>
<dbReference type="CDD" id="cd00048">
    <property type="entry name" value="DSRM_SF"/>
    <property type="match status" value="1"/>
</dbReference>
<sequence>MDGQNYYSGVSGGSVGSNAYRNWIKPSNSPSELAPSLTQPQQQRIYYPISVGNDIKNSASKISGCSNMGYHQDYHHLNQQQYLSTDIYPFNYYGYNNFLPKQQQSSVPYTSPGVKRSFSGSGTFPKKNYYEFPPKKRQKRYNTVGKTAAMILNELYPDFKDYCTYKTVYIDFDIILRGKTYSAEGSNKKAAKQLACESALKQLRPDIRLDNPTSEEKKTVNYTQHTKKLESYFTNFQENIRKEYITCNSLHDFFARLCRDKERMSGVKFSPQFTFTELTPGADCKTPRKFRCVLSLPDQRKSFSYEGYGKSPTKNAVIRKALVDLFDVPQEELKTVERRTMNLKPGKPMQVLTQALSFYDRTMEVDVVTVDGKPVQGNSRFLCRITLDNNKTIVGPAHDTKQKAKDSACEKVLKEELEITWPLEDERLKRITEILSAPYALHQLMLKQDRKKKPDIVYDGPKNINGPTEPPLFKCILVVNGTDRFEGTGQSKKTAKNAAAEQALMKLFRFNLYAENAVEILSLKGSKNDEDLNFCSDICSFVRREYETLCHHQACPITSFVSGFVLITPNKEKQLVAFGTGRNAVIGGQVLRNAQGNVLIHMQSTVLARRALLLYLFGQIRNHKTKNSVVERCPASNKFRLKCGYEIVLYISFPPNLLTNGDVQKLSCYMGGGGLQTPPESRQTFHELATSGHVYVMSLADKMLKWNWLGLQGALLSHLLEPIFIKYLCIGTPCNDAAVMQAVLLRFGVMPKNEVKVKSCQTSLAGHNEIYHNWVSGIGSIERLDPFTGRTVTGSPSRLCKSEMFESWAQVMAMVNTSGSKPFWNFLEAKQNEGVYQQALQTFHMRLYEIGLGNWQRKDSQVDGFQLASFDQ</sequence>
<dbReference type="PANTHER" id="PTHR10910:SF144">
    <property type="entry name" value="A TO I EDITASE DOMAIN-CONTAINING PROTEIN-RELATED"/>
    <property type="match status" value="1"/>
</dbReference>
<reference evidence="4 5" key="2">
    <citation type="submission" date="2018-11" db="EMBL/GenBank/DDBJ databases">
        <authorList>
            <consortium name="Pathogen Informatics"/>
        </authorList>
    </citation>
    <scope>NUCLEOTIDE SEQUENCE [LARGE SCALE GENOMIC DNA]</scope>
</reference>
<dbReference type="PANTHER" id="PTHR10910">
    <property type="entry name" value="EUKARYOTE SPECIFIC DSRNA BINDING PROTEIN"/>
    <property type="match status" value="1"/>
</dbReference>
<dbReference type="GO" id="GO:0003726">
    <property type="term" value="F:double-stranded RNA adenosine deaminase activity"/>
    <property type="evidence" value="ECO:0007669"/>
    <property type="project" value="TreeGrafter"/>
</dbReference>
<feature type="domain" description="DRBM" evidence="2">
    <location>
        <begin position="436"/>
        <end position="509"/>
    </location>
</feature>
<proteinExistence type="predicted"/>
<feature type="domain" description="A to I editase" evidence="3">
    <location>
        <begin position="577"/>
        <end position="865"/>
    </location>
</feature>
<dbReference type="GO" id="GO:0006382">
    <property type="term" value="P:adenosine to inosine editing"/>
    <property type="evidence" value="ECO:0007669"/>
    <property type="project" value="TreeGrafter"/>
</dbReference>
<keyword evidence="1" id="KW-0694">RNA-binding</keyword>
<dbReference type="PROSITE" id="PS50137">
    <property type="entry name" value="DS_RBD"/>
    <property type="match status" value="2"/>
</dbReference>
<keyword evidence="5" id="KW-1185">Reference proteome</keyword>
<dbReference type="InterPro" id="IPR002466">
    <property type="entry name" value="A_deamin"/>
</dbReference>
<feature type="domain" description="DRBM" evidence="2">
    <location>
        <begin position="172"/>
        <end position="205"/>
    </location>
</feature>
<dbReference type="SUPFAM" id="SSF54768">
    <property type="entry name" value="dsRNA-binding domain-like"/>
    <property type="match status" value="2"/>
</dbReference>
<dbReference type="EMBL" id="UYYF01004664">
    <property type="protein sequence ID" value="VDN06233.1"/>
    <property type="molecule type" value="Genomic_DNA"/>
</dbReference>
<evidence type="ECO:0000259" key="3">
    <source>
        <dbReference type="PROSITE" id="PS50141"/>
    </source>
</evidence>
<dbReference type="Gene3D" id="3.30.160.20">
    <property type="match status" value="2"/>
</dbReference>
<dbReference type="Pfam" id="PF00035">
    <property type="entry name" value="dsrm"/>
    <property type="match status" value="2"/>
</dbReference>
<dbReference type="InterPro" id="IPR014720">
    <property type="entry name" value="dsRBD_dom"/>
</dbReference>
<dbReference type="OrthoDB" id="10268011at2759"/>
<dbReference type="AlphaFoldDB" id="A0A0N5D6K3"/>
<dbReference type="WBParaSite" id="TCLT_0000866701-mRNA-1">
    <property type="protein sequence ID" value="TCLT_0000866701-mRNA-1"/>
    <property type="gene ID" value="TCLT_0000866701"/>
</dbReference>
<evidence type="ECO:0000313" key="6">
    <source>
        <dbReference type="WBParaSite" id="TCLT_0000866701-mRNA-1"/>
    </source>
</evidence>
<dbReference type="SMART" id="SM00358">
    <property type="entry name" value="DSRM"/>
    <property type="match status" value="3"/>
</dbReference>
<reference evidence="6" key="1">
    <citation type="submission" date="2017-02" db="UniProtKB">
        <authorList>
            <consortium name="WormBaseParasite"/>
        </authorList>
    </citation>
    <scope>IDENTIFICATION</scope>
</reference>